<name>A0A7D5D950_9PSED</name>
<dbReference type="KEGG" id="pez:HWQ56_19470"/>
<evidence type="ECO:0000313" key="1">
    <source>
        <dbReference type="EMBL" id="QKZ05852.1"/>
    </source>
</evidence>
<sequence>MEDFLRACQAAVLDNEAKALAAKMGVPHVGLLQRANPDNEAHHLTIEHLFGVLLHTGDMRPLAALADAFGFSLVARATPQPQALTASLINVGKEVADLTIAVHSALEDNHVSSFEKAQIKVEIDHVRQSLDVMAASVKAA</sequence>
<evidence type="ECO:0000313" key="2">
    <source>
        <dbReference type="Proteomes" id="UP000509568"/>
    </source>
</evidence>
<protein>
    <submittedName>
        <fullName evidence="1">Rha family transcriptional regulator</fullName>
    </submittedName>
</protein>
<dbReference type="RefSeq" id="WP_176571542.1">
    <property type="nucleotide sequence ID" value="NZ_CP056030.1"/>
</dbReference>
<accession>A0A7D5D950</accession>
<dbReference type="InterPro" id="IPR009679">
    <property type="entry name" value="Phage_186_CII-like"/>
</dbReference>
<dbReference type="AlphaFoldDB" id="A0A7D5D950"/>
<dbReference type="GO" id="GO:0003677">
    <property type="term" value="F:DNA binding"/>
    <property type="evidence" value="ECO:0007669"/>
    <property type="project" value="InterPro"/>
</dbReference>
<organism evidence="1 2">
    <name type="scientific">Pseudomonas eucalypticola</name>
    <dbReference type="NCBI Taxonomy" id="2599595"/>
    <lineage>
        <taxon>Bacteria</taxon>
        <taxon>Pseudomonadati</taxon>
        <taxon>Pseudomonadota</taxon>
        <taxon>Gammaproteobacteria</taxon>
        <taxon>Pseudomonadales</taxon>
        <taxon>Pseudomonadaceae</taxon>
        <taxon>Pseudomonas</taxon>
    </lineage>
</organism>
<dbReference type="Pfam" id="PF06892">
    <property type="entry name" value="Phage_CP76"/>
    <property type="match status" value="1"/>
</dbReference>
<dbReference type="Proteomes" id="UP000509568">
    <property type="component" value="Chromosome"/>
</dbReference>
<proteinExistence type="predicted"/>
<reference evidence="1 2" key="1">
    <citation type="submission" date="2020-06" db="EMBL/GenBank/DDBJ databases">
        <title>Pseudomonas eucalypticola sp. nov., an endophyte of Eucalyptus dunnii leaves with biocontrol ability of eucalyptus leaf blight.</title>
        <authorList>
            <person name="Liu Y."/>
            <person name="Song Z."/>
            <person name="Zeng H."/>
            <person name="Lu M."/>
            <person name="Wang X."/>
            <person name="Lian X."/>
            <person name="Zhang Q."/>
        </authorList>
    </citation>
    <scope>NUCLEOTIDE SEQUENCE [LARGE SCALE GENOMIC DNA]</scope>
    <source>
        <strain evidence="1 2">NP-1</strain>
    </source>
</reference>
<dbReference type="EMBL" id="CP056030">
    <property type="protein sequence ID" value="QKZ05852.1"/>
    <property type="molecule type" value="Genomic_DNA"/>
</dbReference>
<gene>
    <name evidence="1" type="ORF">HWQ56_19470</name>
</gene>
<keyword evidence="2" id="KW-1185">Reference proteome</keyword>